<comment type="similarity">
    <text evidence="5">Belongs to the TDD superfamily. DTWD2 family.</text>
</comment>
<organism evidence="7 8">
    <name type="scientific">Vibrio thalassae</name>
    <dbReference type="NCBI Taxonomy" id="1243014"/>
    <lineage>
        <taxon>Bacteria</taxon>
        <taxon>Pseudomonadati</taxon>
        <taxon>Pseudomonadota</taxon>
        <taxon>Gammaproteobacteria</taxon>
        <taxon>Vibrionales</taxon>
        <taxon>Vibrionaceae</taxon>
        <taxon>Vibrio</taxon>
    </lineage>
</organism>
<keyword evidence="2" id="KW-0808">Transferase</keyword>
<evidence type="ECO:0000256" key="1">
    <source>
        <dbReference type="ARBA" id="ARBA00012386"/>
    </source>
</evidence>
<feature type="domain" description="DTW" evidence="6">
    <location>
        <begin position="8"/>
        <end position="197"/>
    </location>
</feature>
<accession>A0A240EHA4</accession>
<evidence type="ECO:0000259" key="6">
    <source>
        <dbReference type="SMART" id="SM01144"/>
    </source>
</evidence>
<dbReference type="AlphaFoldDB" id="A0A240EHA4"/>
<keyword evidence="8" id="KW-1185">Reference proteome</keyword>
<protein>
    <recommendedName>
        <fullName evidence="1">tRNA-uridine aminocarboxypropyltransferase</fullName>
        <ecNumber evidence="1">2.5.1.25</ecNumber>
    </recommendedName>
</protein>
<evidence type="ECO:0000313" key="8">
    <source>
        <dbReference type="Proteomes" id="UP000219336"/>
    </source>
</evidence>
<name>A0A240EHA4_9VIBR</name>
<gene>
    <name evidence="7" type="ORF">VTH8203_01179</name>
</gene>
<evidence type="ECO:0000256" key="5">
    <source>
        <dbReference type="ARBA" id="ARBA00034489"/>
    </source>
</evidence>
<dbReference type="Proteomes" id="UP000219336">
    <property type="component" value="Unassembled WGS sequence"/>
</dbReference>
<dbReference type="InterPro" id="IPR039262">
    <property type="entry name" value="DTWD2/TAPT"/>
</dbReference>
<dbReference type="SMART" id="SM01144">
    <property type="entry name" value="DTW"/>
    <property type="match status" value="1"/>
</dbReference>
<reference evidence="8" key="1">
    <citation type="submission" date="2016-06" db="EMBL/GenBank/DDBJ databases">
        <authorList>
            <person name="Rodrigo-Torres L."/>
            <person name="Arahal R.D."/>
            <person name="Lucena T."/>
        </authorList>
    </citation>
    <scope>NUCLEOTIDE SEQUENCE [LARGE SCALE GENOMIC DNA]</scope>
    <source>
        <strain evidence="8">CECT8203</strain>
    </source>
</reference>
<evidence type="ECO:0000256" key="2">
    <source>
        <dbReference type="ARBA" id="ARBA00022679"/>
    </source>
</evidence>
<evidence type="ECO:0000313" key="7">
    <source>
        <dbReference type="EMBL" id="SNX47569.1"/>
    </source>
</evidence>
<dbReference type="Pfam" id="PF03942">
    <property type="entry name" value="DTW"/>
    <property type="match status" value="1"/>
</dbReference>
<dbReference type="PANTHER" id="PTHR21392">
    <property type="entry name" value="TRNA-URIDINE AMINOCARBOXYPROPYLTRANSFERASE 2"/>
    <property type="match status" value="1"/>
</dbReference>
<dbReference type="GO" id="GO:0008033">
    <property type="term" value="P:tRNA processing"/>
    <property type="evidence" value="ECO:0007669"/>
    <property type="project" value="UniProtKB-KW"/>
</dbReference>
<dbReference type="InterPro" id="IPR005636">
    <property type="entry name" value="DTW"/>
</dbReference>
<proteinExistence type="inferred from homology"/>
<evidence type="ECO:0000256" key="4">
    <source>
        <dbReference type="ARBA" id="ARBA00022694"/>
    </source>
</evidence>
<keyword evidence="4" id="KW-0819">tRNA processing</keyword>
<evidence type="ECO:0000256" key="3">
    <source>
        <dbReference type="ARBA" id="ARBA00022691"/>
    </source>
</evidence>
<dbReference type="PANTHER" id="PTHR21392:SF0">
    <property type="entry name" value="TRNA-URIDINE AMINOCARBOXYPROPYLTRANSFERASE 2"/>
    <property type="match status" value="1"/>
</dbReference>
<dbReference type="GO" id="GO:0016432">
    <property type="term" value="F:tRNA-uridine aminocarboxypropyltransferase activity"/>
    <property type="evidence" value="ECO:0007669"/>
    <property type="project" value="UniProtKB-EC"/>
</dbReference>
<dbReference type="EC" id="2.5.1.25" evidence="1"/>
<dbReference type="EMBL" id="OANU01000010">
    <property type="protein sequence ID" value="SNX47569.1"/>
    <property type="molecule type" value="Genomic_DNA"/>
</dbReference>
<keyword evidence="3" id="KW-0949">S-adenosyl-L-methionine</keyword>
<sequence length="212" mass="24203">MPKEVSISRYCPKCLKAKRACICQWIQPIHCDTQLIILQHQSEEKRPLGTARILSMSLPNGYLFVGENFSTHQVLNDLLADDAYQSVVLYPGEDSVELSHVKCAKSNKHLRVILLDGTWKKAFKMWKLSTNLHSLPMIKLPETLQGDYRIRKAPSPNALSTVEAGHHIIQTLEPELNFDAMLVAFDKMIQFQIQQMPSGVYEKNYHSPRSNE</sequence>